<sequence>MTHDHPRTTATCQAPLRNTSNMVLFYTRILESWPLQQLTHLKFQRPQLPGEPSQTNLGQLYKDFKAGQPPLASRTPPLFNTLFSRCQSLERLHLVDPDVHTLMSLAIPVVPEGEQLGILPCYHLDCLHISTSNLSSLSLFLIVMKPYTETGFSSRLRPRSIPTILLDVPPAWGADLASFASRRVC</sequence>
<dbReference type="EMBL" id="MU805994">
    <property type="protein sequence ID" value="KAJ3842790.1"/>
    <property type="molecule type" value="Genomic_DNA"/>
</dbReference>
<name>A0AA38UIR7_9AGAR</name>
<organism evidence="1 2">
    <name type="scientific">Lentinula raphanica</name>
    <dbReference type="NCBI Taxonomy" id="153919"/>
    <lineage>
        <taxon>Eukaryota</taxon>
        <taxon>Fungi</taxon>
        <taxon>Dikarya</taxon>
        <taxon>Basidiomycota</taxon>
        <taxon>Agaricomycotina</taxon>
        <taxon>Agaricomycetes</taxon>
        <taxon>Agaricomycetidae</taxon>
        <taxon>Agaricales</taxon>
        <taxon>Marasmiineae</taxon>
        <taxon>Omphalotaceae</taxon>
        <taxon>Lentinula</taxon>
    </lineage>
</organism>
<proteinExistence type="predicted"/>
<accession>A0AA38UIR7</accession>
<comment type="caution">
    <text evidence="1">The sequence shown here is derived from an EMBL/GenBank/DDBJ whole genome shotgun (WGS) entry which is preliminary data.</text>
</comment>
<evidence type="ECO:0000313" key="1">
    <source>
        <dbReference type="EMBL" id="KAJ3842790.1"/>
    </source>
</evidence>
<dbReference type="AlphaFoldDB" id="A0AA38UIR7"/>
<evidence type="ECO:0000313" key="2">
    <source>
        <dbReference type="Proteomes" id="UP001163846"/>
    </source>
</evidence>
<reference evidence="1" key="1">
    <citation type="submission" date="2022-08" db="EMBL/GenBank/DDBJ databases">
        <authorList>
            <consortium name="DOE Joint Genome Institute"/>
            <person name="Min B."/>
            <person name="Riley R."/>
            <person name="Sierra-Patev S."/>
            <person name="Naranjo-Ortiz M."/>
            <person name="Looney B."/>
            <person name="Konkel Z."/>
            <person name="Slot J.C."/>
            <person name="Sakamoto Y."/>
            <person name="Steenwyk J.L."/>
            <person name="Rokas A."/>
            <person name="Carro J."/>
            <person name="Camarero S."/>
            <person name="Ferreira P."/>
            <person name="Molpeceres G."/>
            <person name="Ruiz-Duenas F.J."/>
            <person name="Serrano A."/>
            <person name="Henrissat B."/>
            <person name="Drula E."/>
            <person name="Hughes K.W."/>
            <person name="Mata J.L."/>
            <person name="Ishikawa N.K."/>
            <person name="Vargas-Isla R."/>
            <person name="Ushijima S."/>
            <person name="Smith C.A."/>
            <person name="Ahrendt S."/>
            <person name="Andreopoulos W."/>
            <person name="He G."/>
            <person name="Labutti K."/>
            <person name="Lipzen A."/>
            <person name="Ng V."/>
            <person name="Sandor L."/>
            <person name="Barry K."/>
            <person name="Martinez A.T."/>
            <person name="Xiao Y."/>
            <person name="Gibbons J.G."/>
            <person name="Terashima K."/>
            <person name="Hibbett D.S."/>
            <person name="Grigoriev I.V."/>
        </authorList>
    </citation>
    <scope>NUCLEOTIDE SEQUENCE</scope>
    <source>
        <strain evidence="1">TFB9207</strain>
    </source>
</reference>
<dbReference type="Proteomes" id="UP001163846">
    <property type="component" value="Unassembled WGS sequence"/>
</dbReference>
<gene>
    <name evidence="1" type="ORF">F5878DRAFT_606670</name>
</gene>
<keyword evidence="2" id="KW-1185">Reference proteome</keyword>
<protein>
    <submittedName>
        <fullName evidence="1">Uncharacterized protein</fullName>
    </submittedName>
</protein>